<evidence type="ECO:0000256" key="1">
    <source>
        <dbReference type="SAM" id="SignalP"/>
    </source>
</evidence>
<sequence length="135" mass="13573">MTPSTLPARRLLAATVLPLLALTACGGDDSSAADPPTTTPGAADVAAGFDEALETVEELPEDTVLDAVGQAVVTVLSAASGYEIEDGTLYVTVDGGSENALSNCQIVLGAAGALTDDPSVVLRYDSEDVDCSEVS</sequence>
<organism evidence="2 3">
    <name type="scientific">Nocardioides marinus</name>
    <dbReference type="NCBI Taxonomy" id="374514"/>
    <lineage>
        <taxon>Bacteria</taxon>
        <taxon>Bacillati</taxon>
        <taxon>Actinomycetota</taxon>
        <taxon>Actinomycetes</taxon>
        <taxon>Propionibacteriales</taxon>
        <taxon>Nocardioidaceae</taxon>
        <taxon>Nocardioides</taxon>
    </lineage>
</organism>
<keyword evidence="3" id="KW-1185">Reference proteome</keyword>
<proteinExistence type="predicted"/>
<dbReference type="RefSeq" id="WP_179532507.1">
    <property type="nucleotide sequence ID" value="NZ_BAAAPP010000019.1"/>
</dbReference>
<name>A0A7Y9YGM4_9ACTN</name>
<protein>
    <submittedName>
        <fullName evidence="2">Uncharacterized protein</fullName>
    </submittedName>
</protein>
<dbReference type="Proteomes" id="UP000537326">
    <property type="component" value="Unassembled WGS sequence"/>
</dbReference>
<accession>A0A7Y9YGM4</accession>
<evidence type="ECO:0000313" key="2">
    <source>
        <dbReference type="EMBL" id="NYI11880.1"/>
    </source>
</evidence>
<dbReference type="AlphaFoldDB" id="A0A7Y9YGM4"/>
<evidence type="ECO:0000313" key="3">
    <source>
        <dbReference type="Proteomes" id="UP000537326"/>
    </source>
</evidence>
<feature type="signal peptide" evidence="1">
    <location>
        <begin position="1"/>
        <end position="26"/>
    </location>
</feature>
<gene>
    <name evidence="2" type="ORF">BKA05_003395</name>
</gene>
<reference evidence="2 3" key="1">
    <citation type="submission" date="2020-07" db="EMBL/GenBank/DDBJ databases">
        <title>Sequencing the genomes of 1000 actinobacteria strains.</title>
        <authorList>
            <person name="Klenk H.-P."/>
        </authorList>
    </citation>
    <scope>NUCLEOTIDE SEQUENCE [LARGE SCALE GENOMIC DNA]</scope>
    <source>
        <strain evidence="2 3">DSM 18248</strain>
    </source>
</reference>
<comment type="caution">
    <text evidence="2">The sequence shown here is derived from an EMBL/GenBank/DDBJ whole genome shotgun (WGS) entry which is preliminary data.</text>
</comment>
<feature type="chain" id="PRO_5039635685" evidence="1">
    <location>
        <begin position="27"/>
        <end position="135"/>
    </location>
</feature>
<dbReference type="EMBL" id="JACBZI010000001">
    <property type="protein sequence ID" value="NYI11880.1"/>
    <property type="molecule type" value="Genomic_DNA"/>
</dbReference>
<keyword evidence="1" id="KW-0732">Signal</keyword>